<gene>
    <name evidence="1" type="ORF">M409DRAFT_22557</name>
</gene>
<accession>A0A6A6CJ00</accession>
<dbReference type="RefSeq" id="XP_033668014.1">
    <property type="nucleotide sequence ID" value="XM_033806380.1"/>
</dbReference>
<dbReference type="GeneID" id="54559652"/>
<evidence type="ECO:0000313" key="1">
    <source>
        <dbReference type="EMBL" id="KAF2167125.1"/>
    </source>
</evidence>
<sequence length="137" mass="15235">MSNLGSWKNVLVTDPPCFEADVSLKFVVGHYGIPDGTMHLNRKVRNLDGLRFSDLIIGALKMPGRVSWSVNGRSYNHEYKRPDMVLKRMEERLGVKAILDVGREQAASYTRAFLSGMAIPAEEEWSTVKLAPGNQAG</sequence>
<reference evidence="1" key="1">
    <citation type="journal article" date="2020" name="Stud. Mycol.">
        <title>101 Dothideomycetes genomes: a test case for predicting lifestyles and emergence of pathogens.</title>
        <authorList>
            <person name="Haridas S."/>
            <person name="Albert R."/>
            <person name="Binder M."/>
            <person name="Bloem J."/>
            <person name="Labutti K."/>
            <person name="Salamov A."/>
            <person name="Andreopoulos B."/>
            <person name="Baker S."/>
            <person name="Barry K."/>
            <person name="Bills G."/>
            <person name="Bluhm B."/>
            <person name="Cannon C."/>
            <person name="Castanera R."/>
            <person name="Culley D."/>
            <person name="Daum C."/>
            <person name="Ezra D."/>
            <person name="Gonzalez J."/>
            <person name="Henrissat B."/>
            <person name="Kuo A."/>
            <person name="Liang C."/>
            <person name="Lipzen A."/>
            <person name="Lutzoni F."/>
            <person name="Magnuson J."/>
            <person name="Mondo S."/>
            <person name="Nolan M."/>
            <person name="Ohm R."/>
            <person name="Pangilinan J."/>
            <person name="Park H.-J."/>
            <person name="Ramirez L."/>
            <person name="Alfaro M."/>
            <person name="Sun H."/>
            <person name="Tritt A."/>
            <person name="Yoshinaga Y."/>
            <person name="Zwiers L.-H."/>
            <person name="Turgeon B."/>
            <person name="Goodwin S."/>
            <person name="Spatafora J."/>
            <person name="Crous P."/>
            <person name="Grigoriev I."/>
        </authorList>
    </citation>
    <scope>NUCLEOTIDE SEQUENCE</scope>
    <source>
        <strain evidence="1">ATCC 36951</strain>
    </source>
</reference>
<dbReference type="EMBL" id="ML993594">
    <property type="protein sequence ID" value="KAF2167125.1"/>
    <property type="molecule type" value="Genomic_DNA"/>
</dbReference>
<dbReference type="Proteomes" id="UP000799537">
    <property type="component" value="Unassembled WGS sequence"/>
</dbReference>
<name>A0A6A6CJ00_ZASCE</name>
<proteinExistence type="predicted"/>
<dbReference type="AlphaFoldDB" id="A0A6A6CJ00"/>
<protein>
    <submittedName>
        <fullName evidence="1">Uncharacterized protein</fullName>
    </submittedName>
</protein>
<organism evidence="1 2">
    <name type="scientific">Zasmidium cellare ATCC 36951</name>
    <dbReference type="NCBI Taxonomy" id="1080233"/>
    <lineage>
        <taxon>Eukaryota</taxon>
        <taxon>Fungi</taxon>
        <taxon>Dikarya</taxon>
        <taxon>Ascomycota</taxon>
        <taxon>Pezizomycotina</taxon>
        <taxon>Dothideomycetes</taxon>
        <taxon>Dothideomycetidae</taxon>
        <taxon>Mycosphaerellales</taxon>
        <taxon>Mycosphaerellaceae</taxon>
        <taxon>Zasmidium</taxon>
    </lineage>
</organism>
<keyword evidence="2" id="KW-1185">Reference proteome</keyword>
<evidence type="ECO:0000313" key="2">
    <source>
        <dbReference type="Proteomes" id="UP000799537"/>
    </source>
</evidence>